<dbReference type="GeneID" id="110805438"/>
<organism evidence="3 4">
    <name type="scientific">Spinacia oleracea</name>
    <name type="common">Spinach</name>
    <dbReference type="NCBI Taxonomy" id="3562"/>
    <lineage>
        <taxon>Eukaryota</taxon>
        <taxon>Viridiplantae</taxon>
        <taxon>Streptophyta</taxon>
        <taxon>Embryophyta</taxon>
        <taxon>Tracheophyta</taxon>
        <taxon>Spermatophyta</taxon>
        <taxon>Magnoliopsida</taxon>
        <taxon>eudicotyledons</taxon>
        <taxon>Gunneridae</taxon>
        <taxon>Pentapetalae</taxon>
        <taxon>Caryophyllales</taxon>
        <taxon>Chenopodiaceae</taxon>
        <taxon>Chenopodioideae</taxon>
        <taxon>Anserineae</taxon>
        <taxon>Spinacia</taxon>
    </lineage>
</organism>
<dbReference type="KEGG" id="soe:110805438"/>
<accession>A0A9R0JGL8</accession>
<dbReference type="PANTHER" id="PTHR34947:SF2">
    <property type="entry name" value="TRANSMEMBRANE PROTEIN"/>
    <property type="match status" value="1"/>
</dbReference>
<feature type="compositionally biased region" description="Basic and acidic residues" evidence="1">
    <location>
        <begin position="164"/>
        <end position="185"/>
    </location>
</feature>
<name>A0A9R0JGL8_SPIOL</name>
<dbReference type="OrthoDB" id="836473at2759"/>
<dbReference type="AlphaFoldDB" id="A0A9R0JGL8"/>
<keyword evidence="3" id="KW-1185">Reference proteome</keyword>
<keyword evidence="2" id="KW-0472">Membrane</keyword>
<keyword evidence="2" id="KW-1133">Transmembrane helix</keyword>
<protein>
    <recommendedName>
        <fullName evidence="5">DUF4408 domain-containing protein</fullName>
    </recommendedName>
</protein>
<sequence length="229" mass="25810">MEQLTQFNIVKSMKKVQSAYLYSFFLLSSSLALLILHLSSVSIVSVLKFNIDRNHVFLICNGILVILVKSSSSLSSQDNTPDYSSSSSSSSNVVQSNDQCLPRPVVLVDQRKLQEELSTVSSEQKATTDVKVARFSTVEETVISEELHVHYQTTVVVSDCEVVHTSHEHEHEHEHDDGKDDHDEVVGDDDDNDDEGAEELNKRCEEFIRRMKQGIISERKKDLGLPRFS</sequence>
<feature type="region of interest" description="Disordered" evidence="1">
    <location>
        <begin position="74"/>
        <end position="98"/>
    </location>
</feature>
<proteinExistence type="predicted"/>
<feature type="compositionally biased region" description="Acidic residues" evidence="1">
    <location>
        <begin position="186"/>
        <end position="198"/>
    </location>
</feature>
<reference evidence="3" key="1">
    <citation type="journal article" date="2021" name="Nat. Commun.">
        <title>Genomic analyses provide insights into spinach domestication and the genetic basis of agronomic traits.</title>
        <authorList>
            <person name="Cai X."/>
            <person name="Sun X."/>
            <person name="Xu C."/>
            <person name="Sun H."/>
            <person name="Wang X."/>
            <person name="Ge C."/>
            <person name="Zhang Z."/>
            <person name="Wang Q."/>
            <person name="Fei Z."/>
            <person name="Jiao C."/>
            <person name="Wang Q."/>
        </authorList>
    </citation>
    <scope>NUCLEOTIDE SEQUENCE [LARGE SCALE GENOMIC DNA]</scope>
    <source>
        <strain evidence="3">cv. Varoflay</strain>
    </source>
</reference>
<reference evidence="4" key="2">
    <citation type="submission" date="2025-08" db="UniProtKB">
        <authorList>
            <consortium name="RefSeq"/>
        </authorList>
    </citation>
    <scope>IDENTIFICATION</scope>
    <source>
        <tissue evidence="4">Leaf</tissue>
    </source>
</reference>
<feature type="transmembrane region" description="Helical" evidence="2">
    <location>
        <begin position="20"/>
        <end position="44"/>
    </location>
</feature>
<dbReference type="Proteomes" id="UP000813463">
    <property type="component" value="Chromosome 2"/>
</dbReference>
<evidence type="ECO:0000313" key="4">
    <source>
        <dbReference type="RefSeq" id="XP_021866732.1"/>
    </source>
</evidence>
<gene>
    <name evidence="4" type="primary">LOC110805438</name>
</gene>
<dbReference type="RefSeq" id="XP_021866732.1">
    <property type="nucleotide sequence ID" value="XM_022011040.1"/>
</dbReference>
<evidence type="ECO:0000313" key="3">
    <source>
        <dbReference type="Proteomes" id="UP000813463"/>
    </source>
</evidence>
<evidence type="ECO:0000256" key="1">
    <source>
        <dbReference type="SAM" id="MobiDB-lite"/>
    </source>
</evidence>
<evidence type="ECO:0000256" key="2">
    <source>
        <dbReference type="SAM" id="Phobius"/>
    </source>
</evidence>
<keyword evidence="2" id="KW-0812">Transmembrane</keyword>
<dbReference type="PANTHER" id="PTHR34947">
    <property type="entry name" value="TRANSMEMBRANE PROTEIN"/>
    <property type="match status" value="1"/>
</dbReference>
<evidence type="ECO:0008006" key="5">
    <source>
        <dbReference type="Google" id="ProtNLM"/>
    </source>
</evidence>
<feature type="region of interest" description="Disordered" evidence="1">
    <location>
        <begin position="164"/>
        <end position="200"/>
    </location>
</feature>